<dbReference type="EMBL" id="JAHXZN010000003">
    <property type="protein sequence ID" value="MBW6531252.1"/>
    <property type="molecule type" value="Genomic_DNA"/>
</dbReference>
<dbReference type="Gene3D" id="3.90.70.10">
    <property type="entry name" value="Cysteine proteinases"/>
    <property type="match status" value="1"/>
</dbReference>
<organism evidence="3 4">
    <name type="scientific">Sphingomonas citri</name>
    <dbReference type="NCBI Taxonomy" id="2862499"/>
    <lineage>
        <taxon>Bacteria</taxon>
        <taxon>Pseudomonadati</taxon>
        <taxon>Pseudomonadota</taxon>
        <taxon>Alphaproteobacteria</taxon>
        <taxon>Sphingomonadales</taxon>
        <taxon>Sphingomonadaceae</taxon>
        <taxon>Sphingomonas</taxon>
    </lineage>
</organism>
<feature type="chain" id="PRO_5045324858" evidence="1">
    <location>
        <begin position="25"/>
        <end position="242"/>
    </location>
</feature>
<sequence length="242" mass="26440">MIPLAPVPRLIAAVLLTLGAAACAGEVAPGSRFVGGAGAGPVGDYRVPVRSMAERRFDGIVRQRYDFSCGSAALATLLRYHYDLDVREDLAFRGMWLRGDQPQIRRLGFSLLDMKRWLASRGLRADGYKVTLDKVRQTGVPGIALIAIRDYRHFVVVKGVSAREVLLGDPSSGVTVMPRAAFEQAWNGIYFVLADDQPLAKTRFNREAQWLAYARAPIGGRFSDPVSQQALSITAPSYGDIS</sequence>
<reference evidence="3 4" key="1">
    <citation type="submission" date="2021-07" db="EMBL/GenBank/DDBJ databases">
        <title>Sphingomonas sp.</title>
        <authorList>
            <person name="Feng G."/>
            <person name="Li J."/>
            <person name="Pan M."/>
        </authorList>
    </citation>
    <scope>NUCLEOTIDE SEQUENCE [LARGE SCALE GENOMIC DNA]</scope>
    <source>
        <strain evidence="3 4">RRHST34</strain>
    </source>
</reference>
<evidence type="ECO:0000313" key="3">
    <source>
        <dbReference type="EMBL" id="MBW6531252.1"/>
    </source>
</evidence>
<dbReference type="InterPro" id="IPR005074">
    <property type="entry name" value="Peptidase_C39"/>
</dbReference>
<dbReference type="RefSeq" id="WP_219748665.1">
    <property type="nucleotide sequence ID" value="NZ_JAHXZN010000003.1"/>
</dbReference>
<evidence type="ECO:0000259" key="2">
    <source>
        <dbReference type="PROSITE" id="PS50990"/>
    </source>
</evidence>
<dbReference type="PROSITE" id="PS50990">
    <property type="entry name" value="PEPTIDASE_C39"/>
    <property type="match status" value="1"/>
</dbReference>
<feature type="domain" description="Peptidase C39" evidence="2">
    <location>
        <begin position="63"/>
        <end position="193"/>
    </location>
</feature>
<gene>
    <name evidence="3" type="ORF">KZ820_10950</name>
</gene>
<dbReference type="Pfam" id="PF03412">
    <property type="entry name" value="Peptidase_C39"/>
    <property type="match status" value="1"/>
</dbReference>
<feature type="signal peptide" evidence="1">
    <location>
        <begin position="1"/>
        <end position="24"/>
    </location>
</feature>
<proteinExistence type="predicted"/>
<name>A0ABS7BP68_9SPHN</name>
<keyword evidence="4" id="KW-1185">Reference proteome</keyword>
<dbReference type="CDD" id="cd02423">
    <property type="entry name" value="Peptidase_C39G"/>
    <property type="match status" value="1"/>
</dbReference>
<evidence type="ECO:0000256" key="1">
    <source>
        <dbReference type="SAM" id="SignalP"/>
    </source>
</evidence>
<accession>A0ABS7BP68</accession>
<evidence type="ECO:0000313" key="4">
    <source>
        <dbReference type="Proteomes" id="UP000759103"/>
    </source>
</evidence>
<dbReference type="Proteomes" id="UP000759103">
    <property type="component" value="Unassembled WGS sequence"/>
</dbReference>
<protein>
    <submittedName>
        <fullName evidence="3">C39 family peptidase</fullName>
    </submittedName>
</protein>
<keyword evidence="1" id="KW-0732">Signal</keyword>
<comment type="caution">
    <text evidence="3">The sequence shown here is derived from an EMBL/GenBank/DDBJ whole genome shotgun (WGS) entry which is preliminary data.</text>
</comment>